<dbReference type="Gene3D" id="6.20.190.10">
    <property type="entry name" value="Nutrient germinant receptor protein C, domain 1"/>
    <property type="match status" value="1"/>
</dbReference>
<dbReference type="Pfam" id="PF05504">
    <property type="entry name" value="Spore_GerAC"/>
    <property type="match status" value="1"/>
</dbReference>
<dbReference type="InterPro" id="IPR057336">
    <property type="entry name" value="GerAC_N"/>
</dbReference>
<dbReference type="Proteomes" id="UP000587477">
    <property type="component" value="Chromosome"/>
</dbReference>
<keyword evidence="7" id="KW-0449">Lipoprotein</keyword>
<evidence type="ECO:0000259" key="8">
    <source>
        <dbReference type="Pfam" id="PF05504"/>
    </source>
</evidence>
<feature type="domain" description="Spore germination GerAC-like C-terminal" evidence="8">
    <location>
        <begin position="204"/>
        <end position="372"/>
    </location>
</feature>
<dbReference type="InterPro" id="IPR046953">
    <property type="entry name" value="Spore_GerAC-like_C"/>
</dbReference>
<dbReference type="Gene3D" id="3.30.300.210">
    <property type="entry name" value="Nutrient germinant receptor protein C, domain 3"/>
    <property type="match status" value="1"/>
</dbReference>
<evidence type="ECO:0000256" key="2">
    <source>
        <dbReference type="ARBA" id="ARBA00007886"/>
    </source>
</evidence>
<dbReference type="GO" id="GO:0009847">
    <property type="term" value="P:spore germination"/>
    <property type="evidence" value="ECO:0007669"/>
    <property type="project" value="InterPro"/>
</dbReference>
<feature type="domain" description="Spore germination protein N-terminal" evidence="9">
    <location>
        <begin position="22"/>
        <end position="172"/>
    </location>
</feature>
<gene>
    <name evidence="10" type="primary">gerBC_2</name>
    <name evidence="10" type="ORF">BACVE_002220</name>
</gene>
<evidence type="ECO:0000256" key="6">
    <source>
        <dbReference type="ARBA" id="ARBA00023139"/>
    </source>
</evidence>
<dbReference type="Pfam" id="PF25198">
    <property type="entry name" value="Spore_GerAC_N"/>
    <property type="match status" value="1"/>
</dbReference>
<dbReference type="PROSITE" id="PS51257">
    <property type="entry name" value="PROKAR_LIPOPROTEIN"/>
    <property type="match status" value="1"/>
</dbReference>
<dbReference type="PANTHER" id="PTHR35789">
    <property type="entry name" value="SPORE GERMINATION PROTEIN B3"/>
    <property type="match status" value="1"/>
</dbReference>
<dbReference type="EMBL" id="CP063687">
    <property type="protein sequence ID" value="QOY27209.1"/>
    <property type="molecule type" value="Genomic_DNA"/>
</dbReference>
<keyword evidence="4" id="KW-0732">Signal</keyword>
<sequence length="376" mass="42475">MTLFIKWAAALFILMTLSGCWDAKEVEKLSFARGLAIDETSDRRYKLTYQNLLPQSENSQASGRPVFVNVTSRGDTILEAVSEVALKDPPVYSDHLKVLIFSDKLLADQNILQMMNHFIRDDELRRSSYLFAARGKASDILTEPTPNQQQPMPAEKLIDLTNNGGYNGKILKPLRIGRASIYCHNKLSFLIQAVSNQKGKTVYDGAAIIKNGKQNRLAGFLSSYEVQSLNWLTGTIQGGVLPALDKGGHPITFEIKKSTSSITPLLKNGKLSFHVAVKTKGLLSEDQYAGEDSFDQHYLNGLEKIFEKKLKSDMKEVIDKLQNQYETDPVFFSDRVRIQYPDYWKKVKHHWDETFSEAAFDYDVSIQITNFGTMGR</sequence>
<evidence type="ECO:0000256" key="1">
    <source>
        <dbReference type="ARBA" id="ARBA00004635"/>
    </source>
</evidence>
<evidence type="ECO:0000256" key="5">
    <source>
        <dbReference type="ARBA" id="ARBA00023136"/>
    </source>
</evidence>
<evidence type="ECO:0000256" key="4">
    <source>
        <dbReference type="ARBA" id="ARBA00022729"/>
    </source>
</evidence>
<dbReference type="GO" id="GO:0016020">
    <property type="term" value="C:membrane"/>
    <property type="evidence" value="ECO:0007669"/>
    <property type="project" value="UniProtKB-SubCell"/>
</dbReference>
<keyword evidence="3" id="KW-0309">Germination</keyword>
<comment type="similarity">
    <text evidence="2">Belongs to the GerABKC lipoprotein family.</text>
</comment>
<dbReference type="InterPro" id="IPR008844">
    <property type="entry name" value="Spore_GerAC-like"/>
</dbReference>
<proteinExistence type="inferred from homology"/>
<accession>A0A411AAY5</accession>
<dbReference type="AlphaFoldDB" id="A0A411AAY5"/>
<protein>
    <submittedName>
        <fullName evidence="10">Spore germination protein B3</fullName>
    </submittedName>
</protein>
<evidence type="ECO:0000313" key="10">
    <source>
        <dbReference type="EMBL" id="QOY27209.1"/>
    </source>
</evidence>
<evidence type="ECO:0000256" key="3">
    <source>
        <dbReference type="ARBA" id="ARBA00022544"/>
    </source>
</evidence>
<evidence type="ECO:0000313" key="11">
    <source>
        <dbReference type="Proteomes" id="UP000587477"/>
    </source>
</evidence>
<dbReference type="InterPro" id="IPR038501">
    <property type="entry name" value="Spore_GerAC_C_sf"/>
</dbReference>
<dbReference type="NCBIfam" id="TIGR02887">
    <property type="entry name" value="spore_ger_x_C"/>
    <property type="match status" value="1"/>
</dbReference>
<evidence type="ECO:0000259" key="9">
    <source>
        <dbReference type="Pfam" id="PF25198"/>
    </source>
</evidence>
<organism evidence="10 11">
    <name type="scientific">Bacillus velezensis</name>
    <dbReference type="NCBI Taxonomy" id="492670"/>
    <lineage>
        <taxon>Bacteria</taxon>
        <taxon>Bacillati</taxon>
        <taxon>Bacillota</taxon>
        <taxon>Bacilli</taxon>
        <taxon>Bacillales</taxon>
        <taxon>Bacillaceae</taxon>
        <taxon>Bacillus</taxon>
        <taxon>Bacillus amyloliquefaciens group</taxon>
    </lineage>
</organism>
<reference evidence="11" key="1">
    <citation type="submission" date="2020-10" db="EMBL/GenBank/DDBJ databases">
        <title>Complete genome sequence of Bacillus velezensis NST6.</title>
        <authorList>
            <person name="Choi J."/>
        </authorList>
    </citation>
    <scope>NUCLEOTIDE SEQUENCE [LARGE SCALE GENOMIC DNA]</scope>
    <source>
        <strain evidence="11">NST6</strain>
    </source>
</reference>
<name>A0A411AAY5_BACVE</name>
<keyword evidence="5" id="KW-0472">Membrane</keyword>
<comment type="subcellular location">
    <subcellularLocation>
        <location evidence="1">Membrane</location>
        <topology evidence="1">Lipid-anchor</topology>
    </subcellularLocation>
</comment>
<keyword evidence="6" id="KW-0564">Palmitate</keyword>
<dbReference type="RefSeq" id="WP_063636505.1">
    <property type="nucleotide sequence ID" value="NZ_BDDG01000001.1"/>
</dbReference>
<dbReference type="PANTHER" id="PTHR35789:SF1">
    <property type="entry name" value="SPORE GERMINATION PROTEIN B3"/>
    <property type="match status" value="1"/>
</dbReference>
<evidence type="ECO:0000256" key="7">
    <source>
        <dbReference type="ARBA" id="ARBA00023288"/>
    </source>
</evidence>